<evidence type="ECO:0000313" key="1">
    <source>
        <dbReference type="EMBL" id="MDT7833322.1"/>
    </source>
</evidence>
<dbReference type="PANTHER" id="PTHR21180">
    <property type="entry name" value="ENDONUCLEASE/EXONUCLEASE/PHOSPHATASE FAMILY DOMAIN-CONTAINING PROTEIN 1"/>
    <property type="match status" value="1"/>
</dbReference>
<dbReference type="InterPro" id="IPR051675">
    <property type="entry name" value="Endo/Exo/Phosphatase_dom_1"/>
</dbReference>
<protein>
    <submittedName>
        <fullName evidence="1">Helix-hairpin-helix domain-containing protein</fullName>
    </submittedName>
</protein>
<gene>
    <name evidence="1" type="ORF">RQM59_13110</name>
</gene>
<dbReference type="RefSeq" id="WP_349242574.1">
    <property type="nucleotide sequence ID" value="NZ_JAVTTO010000005.1"/>
</dbReference>
<keyword evidence="2" id="KW-1185">Reference proteome</keyword>
<dbReference type="EMBL" id="JAVTTO010000005">
    <property type="protein sequence ID" value="MDT7833322.1"/>
    <property type="molecule type" value="Genomic_DNA"/>
</dbReference>
<dbReference type="PANTHER" id="PTHR21180:SF32">
    <property type="entry name" value="ENDONUCLEASE_EXONUCLEASE_PHOSPHATASE FAMILY DOMAIN-CONTAINING PROTEIN 1"/>
    <property type="match status" value="1"/>
</dbReference>
<proteinExistence type="predicted"/>
<dbReference type="Pfam" id="PF12836">
    <property type="entry name" value="HHH_3"/>
    <property type="match status" value="2"/>
</dbReference>
<dbReference type="SUPFAM" id="SSF47781">
    <property type="entry name" value="RuvA domain 2-like"/>
    <property type="match status" value="2"/>
</dbReference>
<evidence type="ECO:0000313" key="2">
    <source>
        <dbReference type="Proteomes" id="UP001257277"/>
    </source>
</evidence>
<accession>A0ABU3LJT5</accession>
<organism evidence="1 2">
    <name type="scientific">Asprobacillus argus</name>
    <dbReference type="NCBI Taxonomy" id="3076534"/>
    <lineage>
        <taxon>Bacteria</taxon>
        <taxon>Pseudomonadati</taxon>
        <taxon>Bacteroidota</taxon>
        <taxon>Flavobacteriia</taxon>
        <taxon>Flavobacteriales</taxon>
        <taxon>Flavobacteriaceae</taxon>
        <taxon>Asprobacillus</taxon>
    </lineage>
</organism>
<dbReference type="Proteomes" id="UP001257277">
    <property type="component" value="Unassembled WGS sequence"/>
</dbReference>
<comment type="caution">
    <text evidence="1">The sequence shown here is derived from an EMBL/GenBank/DDBJ whole genome shotgun (WGS) entry which is preliminary data.</text>
</comment>
<dbReference type="InterPro" id="IPR010994">
    <property type="entry name" value="RuvA_2-like"/>
</dbReference>
<dbReference type="Gene3D" id="1.10.150.280">
    <property type="entry name" value="AF1531-like domain"/>
    <property type="match status" value="2"/>
</dbReference>
<reference evidence="1 2" key="1">
    <citation type="submission" date="2023-09" db="EMBL/GenBank/DDBJ databases">
        <title>Novel taxa isolated from Blanes Bay.</title>
        <authorList>
            <person name="Rey-Velasco X."/>
            <person name="Lucena T."/>
        </authorList>
    </citation>
    <scope>NUCLEOTIDE SEQUENCE [LARGE SCALE GENOMIC DNA]</scope>
    <source>
        <strain evidence="1 2">S356</strain>
    </source>
</reference>
<sequence length="299" mass="35259">MKKLRSHFWYNKNQRNGIFCLLLIIIVLQVVYVTIDFSGDTYDVNTKELALFEKQFDSLNELRLEKKKFKLYPFNPNYITDYKGYQLGMSIKEIDRLLAYRKIGKFVNSKKEFQQVTKISDSLLIEIAPYFKFPDWVVKRQAELEKGKHQFVKKEDILPHASDYVISSTDINEATIDDFQSINGVGETLSERILKYRNKLQGFTYNDQLFEVWNLKQETAQKILAVFKVKEKPLIKKINVNTASFKEVLAIPYIDYELCKKIFELRDEVAELQDIAELKNIEGFPLEKYNRIVLYLLAQ</sequence>
<name>A0ABU3LJT5_9FLAO</name>